<reference evidence="1 2" key="1">
    <citation type="submission" date="2024-05" db="EMBL/GenBank/DDBJ databases">
        <authorList>
            <person name="Duchaud E."/>
        </authorList>
    </citation>
    <scope>NUCLEOTIDE SEQUENCE [LARGE SCALE GENOMIC DNA]</scope>
    <source>
        <strain evidence="1">Ena-SAMPLE-TAB-13-05-2024-13:56:06:370-140305</strain>
    </source>
</reference>
<evidence type="ECO:0008006" key="3">
    <source>
        <dbReference type="Google" id="ProtNLM"/>
    </source>
</evidence>
<sequence length="74" mass="8740">MITDFILKKDFNFKYLSYDKLLNGIHYSFVHPTKGSFIALLPDKYSLLQIDSIDYNTNLTFKCINDLIDWVNEN</sequence>
<gene>
    <name evidence="1" type="ORF">T190115A13A_130023</name>
</gene>
<protein>
    <recommendedName>
        <fullName evidence="3">RES domain-containing protein</fullName>
    </recommendedName>
</protein>
<dbReference type="EMBL" id="CAXJRC010000004">
    <property type="protein sequence ID" value="CAL2105148.1"/>
    <property type="molecule type" value="Genomic_DNA"/>
</dbReference>
<dbReference type="Proteomes" id="UP001497602">
    <property type="component" value="Unassembled WGS sequence"/>
</dbReference>
<comment type="caution">
    <text evidence="1">The sequence shown here is derived from an EMBL/GenBank/DDBJ whole genome shotgun (WGS) entry which is preliminary data.</text>
</comment>
<organism evidence="1 2">
    <name type="scientific">Tenacibaculum vairaonense</name>
    <dbReference type="NCBI Taxonomy" id="3137860"/>
    <lineage>
        <taxon>Bacteria</taxon>
        <taxon>Pseudomonadati</taxon>
        <taxon>Bacteroidota</taxon>
        <taxon>Flavobacteriia</taxon>
        <taxon>Flavobacteriales</taxon>
        <taxon>Flavobacteriaceae</taxon>
        <taxon>Tenacibaculum</taxon>
    </lineage>
</organism>
<accession>A0ABM9PHS0</accession>
<dbReference type="RefSeq" id="WP_348705805.1">
    <property type="nucleotide sequence ID" value="NZ_CAXIYA010000036.1"/>
</dbReference>
<proteinExistence type="predicted"/>
<evidence type="ECO:0000313" key="1">
    <source>
        <dbReference type="EMBL" id="CAL2105148.1"/>
    </source>
</evidence>
<keyword evidence="2" id="KW-1185">Reference proteome</keyword>
<name>A0ABM9PHS0_9FLAO</name>
<evidence type="ECO:0000313" key="2">
    <source>
        <dbReference type="Proteomes" id="UP001497602"/>
    </source>
</evidence>